<dbReference type="Pfam" id="PF00126">
    <property type="entry name" value="HTH_1"/>
    <property type="match status" value="1"/>
</dbReference>
<dbReference type="InterPro" id="IPR005119">
    <property type="entry name" value="LysR_subst-bd"/>
</dbReference>
<dbReference type="GO" id="GO:0003700">
    <property type="term" value="F:DNA-binding transcription factor activity"/>
    <property type="evidence" value="ECO:0007669"/>
    <property type="project" value="InterPro"/>
</dbReference>
<feature type="domain" description="HTH lysR-type" evidence="6">
    <location>
        <begin position="1"/>
        <end position="58"/>
    </location>
</feature>
<dbReference type="GeneID" id="77845434"/>
<evidence type="ECO:0000256" key="2">
    <source>
        <dbReference type="ARBA" id="ARBA00023015"/>
    </source>
</evidence>
<dbReference type="Gene3D" id="1.10.10.10">
    <property type="entry name" value="Winged helix-like DNA-binding domain superfamily/Winged helix DNA-binding domain"/>
    <property type="match status" value="1"/>
</dbReference>
<evidence type="ECO:0000256" key="1">
    <source>
        <dbReference type="ARBA" id="ARBA00009437"/>
    </source>
</evidence>
<dbReference type="FunFam" id="1.10.10.10:FF:000001">
    <property type="entry name" value="LysR family transcriptional regulator"/>
    <property type="match status" value="1"/>
</dbReference>
<evidence type="ECO:0000259" key="6">
    <source>
        <dbReference type="PROSITE" id="PS50931"/>
    </source>
</evidence>
<dbReference type="PANTHER" id="PTHR30346:SF28">
    <property type="entry name" value="HTH-TYPE TRANSCRIPTIONAL REGULATOR CYNR"/>
    <property type="match status" value="1"/>
</dbReference>
<dbReference type="Gene3D" id="3.40.190.290">
    <property type="match status" value="1"/>
</dbReference>
<evidence type="ECO:0000313" key="7">
    <source>
        <dbReference type="EMBL" id="KIH70585.1"/>
    </source>
</evidence>
<keyword evidence="5" id="KW-0175">Coiled coil</keyword>
<evidence type="ECO:0000256" key="4">
    <source>
        <dbReference type="ARBA" id="ARBA00023163"/>
    </source>
</evidence>
<dbReference type="GO" id="GO:0032993">
    <property type="term" value="C:protein-DNA complex"/>
    <property type="evidence" value="ECO:0007669"/>
    <property type="project" value="TreeGrafter"/>
</dbReference>
<dbReference type="SUPFAM" id="SSF53850">
    <property type="entry name" value="Periplasmic binding protein-like II"/>
    <property type="match status" value="1"/>
</dbReference>
<dbReference type="Pfam" id="PF03466">
    <property type="entry name" value="LysR_substrate"/>
    <property type="match status" value="1"/>
</dbReference>
<feature type="coiled-coil region" evidence="5">
    <location>
        <begin position="65"/>
        <end position="92"/>
    </location>
</feature>
<dbReference type="Proteomes" id="UP000527860">
    <property type="component" value="Unassembled WGS sequence"/>
</dbReference>
<accession>A0A0C2H9U7</accession>
<protein>
    <submittedName>
        <fullName evidence="8">LysR family transcriptional regulator</fullName>
    </submittedName>
</protein>
<reference evidence="8" key="3">
    <citation type="submission" date="2022-12" db="EMBL/GenBank/DDBJ databases">
        <title>Genome analysis and biological profiling of marine Salinicoccus roseus MOSEL-ME25.</title>
        <authorList>
            <person name="Mirza F.T."/>
            <person name="Xie Y."/>
            <person name="Shinwari Z.K."/>
        </authorList>
    </citation>
    <scope>NUCLEOTIDE SEQUENCE</scope>
    <source>
        <strain evidence="8">MOSEL-ME25</strain>
    </source>
</reference>
<dbReference type="GO" id="GO:0003677">
    <property type="term" value="F:DNA binding"/>
    <property type="evidence" value="ECO:0007669"/>
    <property type="project" value="UniProtKB-KW"/>
</dbReference>
<evidence type="ECO:0000256" key="3">
    <source>
        <dbReference type="ARBA" id="ARBA00023125"/>
    </source>
</evidence>
<keyword evidence="2" id="KW-0805">Transcription regulation</keyword>
<dbReference type="InterPro" id="IPR000847">
    <property type="entry name" value="LysR_HTH_N"/>
</dbReference>
<name>A0A0C2H9U7_9STAP</name>
<dbReference type="Proteomes" id="UP000031546">
    <property type="component" value="Unassembled WGS sequence"/>
</dbReference>
<evidence type="ECO:0000313" key="9">
    <source>
        <dbReference type="Proteomes" id="UP000031546"/>
    </source>
</evidence>
<comment type="caution">
    <text evidence="7">The sequence shown here is derived from an EMBL/GenBank/DDBJ whole genome shotgun (WGS) entry which is preliminary data.</text>
</comment>
<dbReference type="PANTHER" id="PTHR30346">
    <property type="entry name" value="TRANSCRIPTIONAL DUAL REGULATOR HCAR-RELATED"/>
    <property type="match status" value="1"/>
</dbReference>
<dbReference type="STRING" id="45670.SN16_07690"/>
<reference evidence="7 9" key="1">
    <citation type="submission" date="2015-01" db="EMBL/GenBank/DDBJ databases">
        <title>Genome sequences of high lactate-tolerant strain Salinicoccus roseus W12 with industrial interest.</title>
        <authorList>
            <person name="Wang H."/>
            <person name="Yu B."/>
        </authorList>
    </citation>
    <scope>NUCLEOTIDE SEQUENCE [LARGE SCALE GENOMIC DNA]</scope>
    <source>
        <strain evidence="7 9">W12</strain>
    </source>
</reference>
<dbReference type="AlphaFoldDB" id="A0A0C2H9U7"/>
<organism evidence="7 9">
    <name type="scientific">Salinicoccus roseus</name>
    <dbReference type="NCBI Taxonomy" id="45670"/>
    <lineage>
        <taxon>Bacteria</taxon>
        <taxon>Bacillati</taxon>
        <taxon>Bacillota</taxon>
        <taxon>Bacilli</taxon>
        <taxon>Bacillales</taxon>
        <taxon>Staphylococcaceae</taxon>
        <taxon>Salinicoccus</taxon>
    </lineage>
</organism>
<dbReference type="InterPro" id="IPR036390">
    <property type="entry name" value="WH_DNA-bd_sf"/>
</dbReference>
<keyword evidence="4" id="KW-0804">Transcription</keyword>
<gene>
    <name evidence="8" type="ORF">F7P68_0009065</name>
    <name evidence="7" type="ORF">SN16_07690</name>
</gene>
<dbReference type="OrthoDB" id="9803735at2"/>
<proteinExistence type="inferred from homology"/>
<dbReference type="PRINTS" id="PR00039">
    <property type="entry name" value="HTHLYSR"/>
</dbReference>
<reference evidence="8" key="2">
    <citation type="submission" date="2020-04" db="EMBL/GenBank/DDBJ databases">
        <authorList>
            <person name="Tanveer F."/>
            <person name="Xie Y."/>
            <person name="Shinwari Z.K."/>
        </authorList>
    </citation>
    <scope>NUCLEOTIDE SEQUENCE</scope>
    <source>
        <strain evidence="8">MOSEL-ME25</strain>
    </source>
</reference>
<dbReference type="EMBL" id="JABEVU030000001">
    <property type="protein sequence ID" value="MDB0580680.1"/>
    <property type="molecule type" value="Genomic_DNA"/>
</dbReference>
<evidence type="ECO:0000313" key="8">
    <source>
        <dbReference type="EMBL" id="MDB0580680.1"/>
    </source>
</evidence>
<keyword evidence="10" id="KW-1185">Reference proteome</keyword>
<dbReference type="EMBL" id="JXII01000006">
    <property type="protein sequence ID" value="KIH70585.1"/>
    <property type="molecule type" value="Genomic_DNA"/>
</dbReference>
<dbReference type="InterPro" id="IPR036388">
    <property type="entry name" value="WH-like_DNA-bd_sf"/>
</dbReference>
<dbReference type="PROSITE" id="PS50931">
    <property type="entry name" value="HTH_LYSR"/>
    <property type="match status" value="1"/>
</dbReference>
<sequence length="293" mass="34476">MEIKQLKYFIETARQEHMTEAALSLNVAQSALSRQIGLLEEDLGVKLFKRVGRNIKLTDEGKIFFEDALTIIESVEKSREKLNEEVIQKKHTLNIHLTRSDMTSKVLQSLNQFLRQETDIEFNIHTLDESVIEDRLMDETLDIVISAQRSEDPLIQSALLFEQNYHYIFRESNRIQLPVQASLNELEEFPLITFQPVFDISQMFKRQSIGIYQDMTIIQHLLIEHAHVAILTHEEAKQLTYSYPKFTVHSLNHLNIKHPMYVSMRKDNQKPFVKKWYSHLRQTFSPLFNPYSD</sequence>
<dbReference type="RefSeq" id="WP_040106043.1">
    <property type="nucleotide sequence ID" value="NZ_JABEVU030000001.1"/>
</dbReference>
<dbReference type="SUPFAM" id="SSF46785">
    <property type="entry name" value="Winged helix' DNA-binding domain"/>
    <property type="match status" value="1"/>
</dbReference>
<evidence type="ECO:0000256" key="5">
    <source>
        <dbReference type="SAM" id="Coils"/>
    </source>
</evidence>
<evidence type="ECO:0000313" key="10">
    <source>
        <dbReference type="Proteomes" id="UP000527860"/>
    </source>
</evidence>
<keyword evidence="3" id="KW-0238">DNA-binding</keyword>
<comment type="similarity">
    <text evidence="1">Belongs to the LysR transcriptional regulatory family.</text>
</comment>